<comment type="similarity">
    <text evidence="1">Belongs to the short-chain fatty acyl-CoA assimilation regulator (ScfR) family.</text>
</comment>
<organism evidence="3 4">
    <name type="scientific">Nostocoides vanveenii</name>
    <dbReference type="NCBI Taxonomy" id="330835"/>
    <lineage>
        <taxon>Bacteria</taxon>
        <taxon>Bacillati</taxon>
        <taxon>Actinomycetota</taxon>
        <taxon>Actinomycetes</taxon>
        <taxon>Micrococcales</taxon>
        <taxon>Intrasporangiaceae</taxon>
        <taxon>Nostocoides</taxon>
    </lineage>
</organism>
<accession>A0ABP4W7H3</accession>
<dbReference type="CDD" id="cd00093">
    <property type="entry name" value="HTH_XRE"/>
    <property type="match status" value="1"/>
</dbReference>
<dbReference type="PANTHER" id="PTHR43236:SF1">
    <property type="entry name" value="BLL7220 PROTEIN"/>
    <property type="match status" value="1"/>
</dbReference>
<dbReference type="InterPro" id="IPR010982">
    <property type="entry name" value="Lambda_DNA-bd_dom_sf"/>
</dbReference>
<reference evidence="4" key="1">
    <citation type="journal article" date="2019" name="Int. J. Syst. Evol. Microbiol.">
        <title>The Global Catalogue of Microorganisms (GCM) 10K type strain sequencing project: providing services to taxonomists for standard genome sequencing and annotation.</title>
        <authorList>
            <consortium name="The Broad Institute Genomics Platform"/>
            <consortium name="The Broad Institute Genome Sequencing Center for Infectious Disease"/>
            <person name="Wu L."/>
            <person name="Ma J."/>
        </authorList>
    </citation>
    <scope>NUCLEOTIDE SEQUENCE [LARGE SCALE GENOMIC DNA]</scope>
    <source>
        <strain evidence="4">JCM 15591</strain>
    </source>
</reference>
<dbReference type="Pfam" id="PF01381">
    <property type="entry name" value="HTH_3"/>
    <property type="match status" value="1"/>
</dbReference>
<dbReference type="SMART" id="SM00530">
    <property type="entry name" value="HTH_XRE"/>
    <property type="match status" value="1"/>
</dbReference>
<gene>
    <name evidence="3" type="ORF">GCM10009810_04970</name>
</gene>
<dbReference type="PANTHER" id="PTHR43236">
    <property type="entry name" value="ANTITOXIN HIGA1"/>
    <property type="match status" value="1"/>
</dbReference>
<dbReference type="InterPro" id="IPR052345">
    <property type="entry name" value="Rad_response_metalloprotease"/>
</dbReference>
<keyword evidence="4" id="KW-1185">Reference proteome</keyword>
<evidence type="ECO:0000259" key="2">
    <source>
        <dbReference type="PROSITE" id="PS50943"/>
    </source>
</evidence>
<dbReference type="SUPFAM" id="SSF47413">
    <property type="entry name" value="lambda repressor-like DNA-binding domains"/>
    <property type="match status" value="1"/>
</dbReference>
<evidence type="ECO:0000256" key="1">
    <source>
        <dbReference type="ARBA" id="ARBA00007227"/>
    </source>
</evidence>
<name>A0ABP4W7H3_9MICO</name>
<comment type="caution">
    <text evidence="3">The sequence shown here is derived from an EMBL/GenBank/DDBJ whole genome shotgun (WGS) entry which is preliminary data.</text>
</comment>
<protein>
    <recommendedName>
        <fullName evidence="2">HTH cro/C1-type domain-containing protein</fullName>
    </recommendedName>
</protein>
<dbReference type="Proteomes" id="UP001501475">
    <property type="component" value="Unassembled WGS sequence"/>
</dbReference>
<evidence type="ECO:0000313" key="3">
    <source>
        <dbReference type="EMBL" id="GAA1747358.1"/>
    </source>
</evidence>
<dbReference type="PROSITE" id="PS50943">
    <property type="entry name" value="HTH_CROC1"/>
    <property type="match status" value="1"/>
</dbReference>
<sequence length="377" mass="40708">MHGVPRETVEVRVRGLIEQSGQTQEAFGASIGLDSTKLSKALNGKRRFSSLELARIAEACDVTVDWLLSGDGGAVAARVSVEGSPVQQAIREAARLGECRDNVIFLRGLSDRPETPAFEKMLAYEQGEELAEFALRHLGDPDVLDSENFAAAIERVFGFDVAVVELDGGCDGLAFSSRKGARTLLVATSGNPTRQRFTMAHELAHLLCSDDQGLHVDENVMASTKGDLSEMRANAFAANLLMPAGRLKELFQEPGISEKTFSDAVMKLKVSPSSLAWRLLNLQLASPEQRTKLGGMRTIDCAAAASKMDNYAAWVEAGRQPRIPTRLVRDLFDAYLDGKTTLRPLANLLGVPVDTLRIAIEPSGVPIAASEADEFAP</sequence>
<dbReference type="Pfam" id="PF06114">
    <property type="entry name" value="Peptidase_M78"/>
    <property type="match status" value="1"/>
</dbReference>
<dbReference type="InterPro" id="IPR010359">
    <property type="entry name" value="IrrE_HExxH"/>
</dbReference>
<dbReference type="Gene3D" id="1.10.10.2910">
    <property type="match status" value="1"/>
</dbReference>
<evidence type="ECO:0000313" key="4">
    <source>
        <dbReference type="Proteomes" id="UP001501475"/>
    </source>
</evidence>
<proteinExistence type="inferred from homology"/>
<dbReference type="Gene3D" id="1.10.260.40">
    <property type="entry name" value="lambda repressor-like DNA-binding domains"/>
    <property type="match status" value="1"/>
</dbReference>
<dbReference type="EMBL" id="BAAAPN010000014">
    <property type="protein sequence ID" value="GAA1747358.1"/>
    <property type="molecule type" value="Genomic_DNA"/>
</dbReference>
<dbReference type="InterPro" id="IPR001387">
    <property type="entry name" value="Cro/C1-type_HTH"/>
</dbReference>
<feature type="domain" description="HTH cro/C1-type" evidence="2">
    <location>
        <begin position="13"/>
        <end position="67"/>
    </location>
</feature>